<dbReference type="GO" id="GO:0016491">
    <property type="term" value="F:oxidoreductase activity"/>
    <property type="evidence" value="ECO:0007669"/>
    <property type="project" value="UniProtKB-KW"/>
</dbReference>
<dbReference type="SUPFAM" id="SSF56176">
    <property type="entry name" value="FAD-binding/transporter-associated domain-like"/>
    <property type="match status" value="1"/>
</dbReference>
<dbReference type="OrthoDB" id="415825at2759"/>
<keyword evidence="8" id="KW-1185">Reference proteome</keyword>
<sequence length="537" mass="57170">MKNLWLATVLTAATAATASNATFVQCLEATLGNDTSIYSTPEDPLFLQGDVKPYNLNYRTIPAAIVFPQTQEQVSGVVNCAHTAGVAVQARSGGHSYANYGKAESRRKARGRAVADNGVALVDMKNMGAFAYNEADQTATFGPGNLLGNLSEKLQPLGRVMAYGEVGVIGSGGHMTIGGLGTLSRQLGLAADQIVSAQCVVANGSIVTASASTNPDLFFVIRGAGFSFTIVTEFTMKTAPAPSEITQYAYNITAKDATSFSSTFQAWQKLVSQPNLDRRFSSTVTLSQGSMIINGIFYGSRSDFDALNAQSIMPANGSAILAQSTVATVPFMGLGDPTLTATGSFPIHFYAKSVKTTNKTLISNETIQSMFSYINATEKGSPVWLVIWDLEGGAISDVSQTATAYWHRDALYFMQSYVVSLTGPVSDASKSFLAGLSSLVQKETGADQSAYTGYVDPELADPQQSYWGCNVPRLQQVKAALDPDNVFRNPQSVSTIHNASICQAQQDLPTSGSDTLAHSEQYTLLLSLVLVVVAFYF</sequence>
<dbReference type="Pfam" id="PF08031">
    <property type="entry name" value="BBE"/>
    <property type="match status" value="1"/>
</dbReference>
<name>A0A8J2N070_9PLEO</name>
<dbReference type="InterPro" id="IPR050416">
    <property type="entry name" value="FAD-linked_Oxidoreductase"/>
</dbReference>
<comment type="caution">
    <text evidence="7">The sequence shown here is derived from an EMBL/GenBank/DDBJ whole genome shotgun (WGS) entry which is preliminary data.</text>
</comment>
<organism evidence="7 8">
    <name type="scientific">Alternaria atra</name>
    <dbReference type="NCBI Taxonomy" id="119953"/>
    <lineage>
        <taxon>Eukaryota</taxon>
        <taxon>Fungi</taxon>
        <taxon>Dikarya</taxon>
        <taxon>Ascomycota</taxon>
        <taxon>Pezizomycotina</taxon>
        <taxon>Dothideomycetes</taxon>
        <taxon>Pleosporomycetidae</taxon>
        <taxon>Pleosporales</taxon>
        <taxon>Pleosporineae</taxon>
        <taxon>Pleosporaceae</taxon>
        <taxon>Alternaria</taxon>
        <taxon>Alternaria sect. Ulocladioides</taxon>
    </lineage>
</organism>
<dbReference type="GO" id="GO:0071949">
    <property type="term" value="F:FAD binding"/>
    <property type="evidence" value="ECO:0007669"/>
    <property type="project" value="InterPro"/>
</dbReference>
<keyword evidence="3" id="KW-0274">FAD</keyword>
<dbReference type="Gene3D" id="3.40.462.20">
    <property type="match status" value="1"/>
</dbReference>
<dbReference type="InterPro" id="IPR006094">
    <property type="entry name" value="Oxid_FAD_bind_N"/>
</dbReference>
<accession>A0A8J2N070</accession>
<evidence type="ECO:0000256" key="2">
    <source>
        <dbReference type="ARBA" id="ARBA00022630"/>
    </source>
</evidence>
<comment type="similarity">
    <text evidence="1">Belongs to the oxygen-dependent FAD-linked oxidoreductase family.</text>
</comment>
<evidence type="ECO:0000256" key="5">
    <source>
        <dbReference type="SAM" id="SignalP"/>
    </source>
</evidence>
<dbReference type="InterPro" id="IPR012951">
    <property type="entry name" value="BBE"/>
</dbReference>
<evidence type="ECO:0000256" key="4">
    <source>
        <dbReference type="ARBA" id="ARBA00023002"/>
    </source>
</evidence>
<evidence type="ECO:0000313" key="7">
    <source>
        <dbReference type="EMBL" id="CAG5138740.1"/>
    </source>
</evidence>
<feature type="domain" description="FAD-binding PCMH-type" evidence="6">
    <location>
        <begin position="58"/>
        <end position="241"/>
    </location>
</feature>
<dbReference type="PANTHER" id="PTHR42973:SF17">
    <property type="entry name" value="OXIDASE, PUTATIVE (AFU_ORTHOLOGUE AFUA_6G14340)-RELATED"/>
    <property type="match status" value="1"/>
</dbReference>
<dbReference type="Pfam" id="PF01565">
    <property type="entry name" value="FAD_binding_4"/>
    <property type="match status" value="1"/>
</dbReference>
<keyword evidence="4" id="KW-0560">Oxidoreductase</keyword>
<protein>
    <recommendedName>
        <fullName evidence="6">FAD-binding PCMH-type domain-containing protein</fullName>
    </recommendedName>
</protein>
<dbReference type="EMBL" id="CAJRGZ010000014">
    <property type="protein sequence ID" value="CAG5138740.1"/>
    <property type="molecule type" value="Genomic_DNA"/>
</dbReference>
<evidence type="ECO:0000256" key="3">
    <source>
        <dbReference type="ARBA" id="ARBA00022827"/>
    </source>
</evidence>
<dbReference type="GeneID" id="67015952"/>
<dbReference type="Proteomes" id="UP000676310">
    <property type="component" value="Unassembled WGS sequence"/>
</dbReference>
<dbReference type="Gene3D" id="3.30.465.10">
    <property type="match status" value="1"/>
</dbReference>
<evidence type="ECO:0000259" key="6">
    <source>
        <dbReference type="PROSITE" id="PS51387"/>
    </source>
</evidence>
<gene>
    <name evidence="7" type="ORF">ALTATR162_LOCUS430</name>
</gene>
<dbReference type="InterPro" id="IPR016169">
    <property type="entry name" value="FAD-bd_PCMH_sub2"/>
</dbReference>
<feature type="chain" id="PRO_5035199888" description="FAD-binding PCMH-type domain-containing protein" evidence="5">
    <location>
        <begin position="22"/>
        <end position="537"/>
    </location>
</feature>
<reference evidence="7" key="1">
    <citation type="submission" date="2021-05" db="EMBL/GenBank/DDBJ databases">
        <authorList>
            <person name="Stam R."/>
        </authorList>
    </citation>
    <scope>NUCLEOTIDE SEQUENCE</scope>
    <source>
        <strain evidence="7">CS162</strain>
    </source>
</reference>
<keyword evidence="2" id="KW-0285">Flavoprotein</keyword>
<dbReference type="InterPro" id="IPR036318">
    <property type="entry name" value="FAD-bd_PCMH-like_sf"/>
</dbReference>
<evidence type="ECO:0000256" key="1">
    <source>
        <dbReference type="ARBA" id="ARBA00005466"/>
    </source>
</evidence>
<proteinExistence type="inferred from homology"/>
<dbReference type="PANTHER" id="PTHR42973">
    <property type="entry name" value="BINDING OXIDOREDUCTASE, PUTATIVE (AFU_ORTHOLOGUE AFUA_1G17690)-RELATED"/>
    <property type="match status" value="1"/>
</dbReference>
<keyword evidence="5" id="KW-0732">Signal</keyword>
<evidence type="ECO:0000313" key="8">
    <source>
        <dbReference type="Proteomes" id="UP000676310"/>
    </source>
</evidence>
<feature type="signal peptide" evidence="5">
    <location>
        <begin position="1"/>
        <end position="21"/>
    </location>
</feature>
<dbReference type="RefSeq" id="XP_043163959.1">
    <property type="nucleotide sequence ID" value="XM_043308024.1"/>
</dbReference>
<dbReference type="PROSITE" id="PS51387">
    <property type="entry name" value="FAD_PCMH"/>
    <property type="match status" value="1"/>
</dbReference>
<dbReference type="AlphaFoldDB" id="A0A8J2N070"/>
<dbReference type="InterPro" id="IPR016166">
    <property type="entry name" value="FAD-bd_PCMH"/>
</dbReference>